<dbReference type="InterPro" id="IPR047926">
    <property type="entry name" value="Ni_dep_LarA"/>
</dbReference>
<organism evidence="3 4">
    <name type="scientific">Jannaschia helgolandensis</name>
    <dbReference type="NCBI Taxonomy" id="188906"/>
    <lineage>
        <taxon>Bacteria</taxon>
        <taxon>Pseudomonadati</taxon>
        <taxon>Pseudomonadota</taxon>
        <taxon>Alphaproteobacteria</taxon>
        <taxon>Rhodobacterales</taxon>
        <taxon>Roseobacteraceae</taxon>
        <taxon>Jannaschia</taxon>
    </lineage>
</organism>
<dbReference type="AlphaFoldDB" id="A0A1H7I4H8"/>
<dbReference type="InterPro" id="IPR048068">
    <property type="entry name" value="LarA-like"/>
</dbReference>
<sequence>MPVGLVKPCLNGDSGCGNSRSERPAMQIDLLYGRDGLTLDMPDGAETHLIEKPAFPACDPPAEQIARALRDPHGAAPLAELCHGKSSACILICDITRPVPNYLFLRPMIEIMTAGGIPLDRITVLIATGLHRPNEGTEMDELVGDPWVLENVRVENHFALNDADHVDLGVTEGRGVPIKLDRRFVEAELKIATGLVEPHFMAGFSGGRKVVAPGVAHHETIRTFHSARFMEDPAARECNLTGNPLHEEQLEIVRRLGDVYALNTVIDDKRNLVFCSFGEIIESHLAAVDFVRGYTEIPVGRKFRTVVTSSAGYPLDQTYYQTVKGMVTPLDILEDGGTLIVASQCAEGIGSDHFRAAQERLVRLGPEAFLKTLLAKDFADVDEWQTEMQLKPMRVGRIQLYSGTLSDSDHAVTGVDRITDLHDAIAASIAHHGDAAVAVIPEGPYVVPKAAAGPG</sequence>
<dbReference type="PANTHER" id="PTHR33171:SF17">
    <property type="entry name" value="LARA-LIKE N-TERMINAL DOMAIN-CONTAINING PROTEIN"/>
    <property type="match status" value="1"/>
</dbReference>
<feature type="domain" description="LarA-like N-terminal" evidence="1">
    <location>
        <begin position="32"/>
        <end position="235"/>
    </location>
</feature>
<evidence type="ECO:0000259" key="2">
    <source>
        <dbReference type="Pfam" id="PF21113"/>
    </source>
</evidence>
<dbReference type="InterPro" id="IPR048520">
    <property type="entry name" value="LarA_C"/>
</dbReference>
<dbReference type="STRING" id="188906.SAMN04488526_0896"/>
<feature type="domain" description="Lactate racemase C-terminal" evidence="2">
    <location>
        <begin position="305"/>
        <end position="446"/>
    </location>
</feature>
<dbReference type="Gene3D" id="3.90.226.30">
    <property type="match status" value="1"/>
</dbReference>
<dbReference type="Pfam" id="PF09861">
    <property type="entry name" value="Lar_N"/>
    <property type="match status" value="1"/>
</dbReference>
<reference evidence="3 4" key="1">
    <citation type="submission" date="2016-10" db="EMBL/GenBank/DDBJ databases">
        <authorList>
            <person name="de Groot N.N."/>
        </authorList>
    </citation>
    <scope>NUCLEOTIDE SEQUENCE [LARGE SCALE GENOMIC DNA]</scope>
    <source>
        <strain evidence="3 4">DSM 14858</strain>
    </source>
</reference>
<name>A0A1H7I4H8_9RHOB</name>
<dbReference type="InterPro" id="IPR018657">
    <property type="entry name" value="LarA-like_N"/>
</dbReference>
<gene>
    <name evidence="3" type="ORF">SAMN04488526_0896</name>
</gene>
<proteinExistence type="predicted"/>
<dbReference type="PANTHER" id="PTHR33171">
    <property type="entry name" value="LAR_N DOMAIN-CONTAINING PROTEIN"/>
    <property type="match status" value="1"/>
</dbReference>
<evidence type="ECO:0000313" key="3">
    <source>
        <dbReference type="EMBL" id="SEK56360.1"/>
    </source>
</evidence>
<dbReference type="Gene3D" id="3.40.50.11440">
    <property type="match status" value="1"/>
</dbReference>
<dbReference type="GO" id="GO:0050043">
    <property type="term" value="F:lactate racemase activity"/>
    <property type="evidence" value="ECO:0007669"/>
    <property type="project" value="InterPro"/>
</dbReference>
<keyword evidence="4" id="KW-1185">Reference proteome</keyword>
<accession>A0A1H7I4H8</accession>
<evidence type="ECO:0000313" key="4">
    <source>
        <dbReference type="Proteomes" id="UP000199283"/>
    </source>
</evidence>
<evidence type="ECO:0000259" key="1">
    <source>
        <dbReference type="Pfam" id="PF09861"/>
    </source>
</evidence>
<protein>
    <submittedName>
        <fullName evidence="3">Uncharacterized protein</fullName>
    </submittedName>
</protein>
<dbReference type="Proteomes" id="UP000199283">
    <property type="component" value="Unassembled WGS sequence"/>
</dbReference>
<dbReference type="EMBL" id="FNZQ01000001">
    <property type="protein sequence ID" value="SEK56360.1"/>
    <property type="molecule type" value="Genomic_DNA"/>
</dbReference>
<dbReference type="NCBIfam" id="NF033504">
    <property type="entry name" value="Ni_dep_LarA"/>
    <property type="match status" value="1"/>
</dbReference>
<dbReference type="Pfam" id="PF21113">
    <property type="entry name" value="LarA_C"/>
    <property type="match status" value="1"/>
</dbReference>
<dbReference type="InterPro" id="IPR043166">
    <property type="entry name" value="LarA-like_C"/>
</dbReference>